<keyword evidence="1" id="KW-1133">Transmembrane helix</keyword>
<organism evidence="2 3">
    <name type="scientific">Chitinibacter fontanus</name>
    <dbReference type="NCBI Taxonomy" id="1737446"/>
    <lineage>
        <taxon>Bacteria</taxon>
        <taxon>Pseudomonadati</taxon>
        <taxon>Pseudomonadota</taxon>
        <taxon>Betaproteobacteria</taxon>
        <taxon>Neisseriales</taxon>
        <taxon>Chitinibacteraceae</taxon>
        <taxon>Chitinibacter</taxon>
    </lineage>
</organism>
<feature type="transmembrane region" description="Helical" evidence="1">
    <location>
        <begin position="49"/>
        <end position="70"/>
    </location>
</feature>
<dbReference type="Proteomes" id="UP000510822">
    <property type="component" value="Chromosome"/>
</dbReference>
<reference evidence="2 3" key="1">
    <citation type="journal article" date="2016" name="Int. J. Syst. Evol. Microbiol.">
        <title>Chitinibacter fontanus sp. nov., isolated from a spring.</title>
        <authorList>
            <person name="Sheu S.Y."/>
            <person name="Li Y.S."/>
            <person name="Young C.C."/>
            <person name="Chen W.M."/>
        </authorList>
    </citation>
    <scope>NUCLEOTIDE SEQUENCE [LARGE SCALE GENOMIC DNA]</scope>
    <source>
        <strain evidence="2 3">STM-7</strain>
    </source>
</reference>
<dbReference type="KEGG" id="cfon:HZU75_06025"/>
<keyword evidence="1" id="KW-0472">Membrane</keyword>
<evidence type="ECO:0000313" key="3">
    <source>
        <dbReference type="Proteomes" id="UP000510822"/>
    </source>
</evidence>
<evidence type="ECO:0000256" key="1">
    <source>
        <dbReference type="SAM" id="Phobius"/>
    </source>
</evidence>
<dbReference type="AlphaFoldDB" id="A0A7D5ZAQ3"/>
<name>A0A7D5ZAQ3_9NEIS</name>
<evidence type="ECO:0000313" key="2">
    <source>
        <dbReference type="EMBL" id="QLI81125.1"/>
    </source>
</evidence>
<proteinExistence type="predicted"/>
<feature type="transmembrane region" description="Helical" evidence="1">
    <location>
        <begin position="12"/>
        <end position="37"/>
    </location>
</feature>
<dbReference type="EMBL" id="CP058952">
    <property type="protein sequence ID" value="QLI81125.1"/>
    <property type="molecule type" value="Genomic_DNA"/>
</dbReference>
<gene>
    <name evidence="2" type="ORF">HZU75_06025</name>
</gene>
<dbReference type="RefSeq" id="WP_180308255.1">
    <property type="nucleotide sequence ID" value="NZ_CP058952.1"/>
</dbReference>
<keyword evidence="1" id="KW-0812">Transmembrane</keyword>
<protein>
    <submittedName>
        <fullName evidence="2">Uncharacterized protein</fullName>
    </submittedName>
</protein>
<keyword evidence="3" id="KW-1185">Reference proteome</keyword>
<accession>A0A7D5ZAQ3</accession>
<sequence length="90" mass="10242">MTQNTANPTIRPCWYYILVKGCLFWGMTCSILLAALWHYSGTYSMIEGVLAANPMAMIAGGIYGFGQWGFTRHQAFKARLQFEEDNDEQH</sequence>